<dbReference type="GO" id="GO:0016787">
    <property type="term" value="F:hydrolase activity"/>
    <property type="evidence" value="ECO:0007669"/>
    <property type="project" value="UniProtKB-KW"/>
</dbReference>
<dbReference type="EMBL" id="JAJPPU010000002">
    <property type="protein sequence ID" value="MCD8473621.1"/>
    <property type="molecule type" value="Genomic_DNA"/>
</dbReference>
<dbReference type="GO" id="GO:0004519">
    <property type="term" value="F:endonuclease activity"/>
    <property type="evidence" value="ECO:0007669"/>
    <property type="project" value="UniProtKB-KW"/>
</dbReference>
<name>A0ABS8TU16_9GAMM</name>
<dbReference type="RefSeq" id="WP_230428188.1">
    <property type="nucleotide sequence ID" value="NZ_CP053627.1"/>
</dbReference>
<dbReference type="EC" id="3.1.21.-" evidence="1"/>
<dbReference type="GeneID" id="93922832"/>
<organism evidence="1 2">
    <name type="scientific">Xylella taiwanensis</name>
    <dbReference type="NCBI Taxonomy" id="1444770"/>
    <lineage>
        <taxon>Bacteria</taxon>
        <taxon>Pseudomonadati</taxon>
        <taxon>Pseudomonadota</taxon>
        <taxon>Gammaproteobacteria</taxon>
        <taxon>Lysobacterales</taxon>
        <taxon>Lysobacteraceae</taxon>
        <taxon>Xylella</taxon>
    </lineage>
</organism>
<comment type="caution">
    <text evidence="1">The sequence shown here is derived from an EMBL/GenBank/DDBJ whole genome shotgun (WGS) entry which is preliminary data.</text>
</comment>
<dbReference type="Proteomes" id="UP001430701">
    <property type="component" value="Unassembled WGS sequence"/>
</dbReference>
<reference evidence="1" key="1">
    <citation type="submission" date="2021-11" db="EMBL/GenBank/DDBJ databases">
        <title>Genome sequence of Xylella taiwanensis PLS432.</title>
        <authorList>
            <person name="Weng L.-W."/>
            <person name="Su C.-C."/>
            <person name="Tsai C.-W."/>
            <person name="Kuo C.-H."/>
        </authorList>
    </citation>
    <scope>NUCLEOTIDE SEQUENCE</scope>
    <source>
        <strain evidence="1">PLS432</strain>
    </source>
</reference>
<protein>
    <submittedName>
        <fullName evidence="1">XcyI family restriction endonuclease</fullName>
        <ecNumber evidence="1">3.1.21.-</ecNumber>
    </submittedName>
</protein>
<evidence type="ECO:0000313" key="2">
    <source>
        <dbReference type="Proteomes" id="UP001430701"/>
    </source>
</evidence>
<proteinExistence type="predicted"/>
<gene>
    <name evidence="1" type="ORF">LPH55_09180</name>
</gene>
<keyword evidence="1" id="KW-0255">Endonuclease</keyword>
<keyword evidence="1" id="KW-0378">Hydrolase</keyword>
<dbReference type="InterPro" id="IPR019071">
    <property type="entry name" value="Restrct_endonuc_II_XcyI"/>
</dbReference>
<evidence type="ECO:0000313" key="1">
    <source>
        <dbReference type="EMBL" id="MCD8473621.1"/>
    </source>
</evidence>
<dbReference type="Pfam" id="PF09571">
    <property type="entry name" value="RE_XcyI"/>
    <property type="match status" value="1"/>
</dbReference>
<sequence>MQSGTHAPNVHTCIGEAEKSYPKARQCRCAECWTVVNVGRLEMAKVRSE</sequence>
<accession>A0ABS8TU16</accession>
<keyword evidence="2" id="KW-1185">Reference proteome</keyword>
<keyword evidence="1" id="KW-0540">Nuclease</keyword>